<sequence>MLFYSEPIDGLPARIAKDASSGLPLLTEQTAIFEILLTYLSLPYSVAEYGCGKKASLIIEQLTDMKIPAWAIQRGIAIERDMSPAALNQIDMHQRPYAISVNNPLAQLGDLLDPNLRKMLSCVVEDVQPMQKMIKVGQYALHHENVIQFVKARSHVFTVLLFWDSEHQCVVERVIDPTLEPAGPFPIAALRNKLNAPECFLLTACLLGNFRLRSTYLTHEQQKEIIDNLGSLEKLQEIGRDEHNRLFRTLTGAEPGSVGDPDFWSYINNFHDADEQYQNEKLQMTGPGDEIRPHLLALVEARENHLYTTGMIRTELDSIVTRLQLESILANDAFLAEQALEALADCAITIVYFNSLQYMAERIKKGEKLQDYLRNIVMNSPLRGIGVRQRRRIDKLGVIATREDGQIDARAFNPQFQNCAIETIRQMNKARLSVFIDQVGNIHGVRLTDAERTTIQRKQVEIKEFIRHGVNHFSHIDTVKDGGKFDGRLGVTGGIETAELIADLEEYFGVEVQHEESSVRLVVTAFNNEEMTFTGEGVSMSGSAAVAGFAAPSTVHNMINQEGERYGDKFVDFLTGLKSACESGEIRLAHELKGNGKGLINSCAAPTDFFTKHTFERHIEQGPVLDRARIPMITVGTIMGIHQRDFFFDGQLAEQAALEMNCRLRELNQQAPFMNSRFTVGIIEPIGERTRHANPDFAVRCELEGEMNHAGATALADRRDPGVGIGKLTRIFHNWITAHANQFNGLQAIIGDVEIKPGTNRNVIPGKAAITLAVRAENFNPDQGDEILRILLAAAAGKLTASVSAGGEGVTVGRIEPVSYVKNASLVRLSLDIREADATVLGQAQRSLDKIVTALENDLKVKIRYEVKQQLSPSQLVDSGQVLMMERSYGGSHNPNETEMMVDLTRGNLLAFVVMQDVLQRKDLNGVNLVDITEQKMPAEWLLKMDRFVSGALHDTCNIAAACKS</sequence>
<proteinExistence type="inferred from homology"/>
<gene>
    <name evidence="3" type="ORF">SAMN05216326_1254</name>
</gene>
<keyword evidence="2" id="KW-0378">Hydrolase</keyword>
<dbReference type="EMBL" id="FOIA01000025">
    <property type="protein sequence ID" value="SET40062.1"/>
    <property type="molecule type" value="Genomic_DNA"/>
</dbReference>
<dbReference type="RefSeq" id="WP_090659836.1">
    <property type="nucleotide sequence ID" value="NZ_FOIA01000025.1"/>
</dbReference>
<keyword evidence="4" id="KW-1185">Reference proteome</keyword>
<dbReference type="InterPro" id="IPR036264">
    <property type="entry name" value="Bact_exopeptidase_dim_dom"/>
</dbReference>
<organism evidence="3 4">
    <name type="scientific">Nitrosomonas marina</name>
    <dbReference type="NCBI Taxonomy" id="917"/>
    <lineage>
        <taxon>Bacteria</taxon>
        <taxon>Pseudomonadati</taxon>
        <taxon>Pseudomonadota</taxon>
        <taxon>Betaproteobacteria</taxon>
        <taxon>Nitrosomonadales</taxon>
        <taxon>Nitrosomonadaceae</taxon>
        <taxon>Nitrosomonas</taxon>
    </lineage>
</organism>
<accession>A0A1I0E4J5</accession>
<name>A0A1I0E4J5_9PROT</name>
<dbReference type="GO" id="GO:0016813">
    <property type="term" value="F:hydrolase activity, acting on carbon-nitrogen (but not peptide) bonds, in linear amidines"/>
    <property type="evidence" value="ECO:0007669"/>
    <property type="project" value="InterPro"/>
</dbReference>
<dbReference type="Gene3D" id="3.30.70.360">
    <property type="match status" value="1"/>
</dbReference>
<evidence type="ECO:0000256" key="1">
    <source>
        <dbReference type="ARBA" id="ARBA00006153"/>
    </source>
</evidence>
<dbReference type="Proteomes" id="UP000199345">
    <property type="component" value="Unassembled WGS sequence"/>
</dbReference>
<dbReference type="AlphaFoldDB" id="A0A1I0E4J5"/>
<dbReference type="PANTHER" id="PTHR32494">
    <property type="entry name" value="ALLANTOATE DEIMINASE-RELATED"/>
    <property type="match status" value="1"/>
</dbReference>
<dbReference type="SUPFAM" id="SSF53187">
    <property type="entry name" value="Zn-dependent exopeptidases"/>
    <property type="match status" value="1"/>
</dbReference>
<protein>
    <submittedName>
        <fullName evidence="3">Uncharacterized protein</fullName>
    </submittedName>
</protein>
<dbReference type="InterPro" id="IPR010158">
    <property type="entry name" value="Amidase_Cbmase"/>
</dbReference>
<evidence type="ECO:0000313" key="4">
    <source>
        <dbReference type="Proteomes" id="UP000199345"/>
    </source>
</evidence>
<dbReference type="SUPFAM" id="SSF55031">
    <property type="entry name" value="Bacterial exopeptidase dimerisation domain"/>
    <property type="match status" value="1"/>
</dbReference>
<dbReference type="Gene3D" id="3.40.630.10">
    <property type="entry name" value="Zn peptidases"/>
    <property type="match status" value="1"/>
</dbReference>
<comment type="similarity">
    <text evidence="1">Belongs to the peptidase M20 family.</text>
</comment>
<reference evidence="4" key="1">
    <citation type="submission" date="2016-10" db="EMBL/GenBank/DDBJ databases">
        <authorList>
            <person name="Varghese N."/>
            <person name="Submissions S."/>
        </authorList>
    </citation>
    <scope>NUCLEOTIDE SEQUENCE [LARGE SCALE GENOMIC DNA]</scope>
    <source>
        <strain evidence="4">Nm71</strain>
    </source>
</reference>
<dbReference type="OrthoDB" id="9808195at2"/>
<evidence type="ECO:0000256" key="2">
    <source>
        <dbReference type="ARBA" id="ARBA00022801"/>
    </source>
</evidence>
<dbReference type="PANTHER" id="PTHR32494:SF5">
    <property type="entry name" value="ALLANTOATE AMIDOHYDROLASE"/>
    <property type="match status" value="1"/>
</dbReference>
<evidence type="ECO:0000313" key="3">
    <source>
        <dbReference type="EMBL" id="SET40062.1"/>
    </source>
</evidence>